<proteinExistence type="predicted"/>
<dbReference type="Pfam" id="PF10626">
    <property type="entry name" value="TraO"/>
    <property type="match status" value="1"/>
</dbReference>
<dbReference type="InterPro" id="IPR018899">
    <property type="entry name" value="Conjug_transposon_Tra0"/>
</dbReference>
<evidence type="ECO:0000313" key="1">
    <source>
        <dbReference type="EMBL" id="MBA5630369.1"/>
    </source>
</evidence>
<sequence>MAIIYSLMFCFINLNLVSAQRMVQGQKGIEVTAGVLSDGNVPKEYFISIGFTIHAKAGNYNLISFEHNHQVFSYKNREIPLESYFLEGGYSFRLIDIMKGFINVNIMPSLVVGYEQINKGNKELNDGAVIISKDSFLYGGGGTLSVETYFSDKIIFLLKGKVKVIIGSDLEVLRPGVGVGFRFNL</sequence>
<keyword evidence="2" id="KW-1185">Reference proteome</keyword>
<comment type="caution">
    <text evidence="1">The sequence shown here is derived from an EMBL/GenBank/DDBJ whole genome shotgun (WGS) entry which is preliminary data.</text>
</comment>
<organism evidence="1 2">
    <name type="scientific">Moheibacter lacus</name>
    <dbReference type="NCBI Taxonomy" id="2745851"/>
    <lineage>
        <taxon>Bacteria</taxon>
        <taxon>Pseudomonadati</taxon>
        <taxon>Bacteroidota</taxon>
        <taxon>Flavobacteriia</taxon>
        <taxon>Flavobacteriales</taxon>
        <taxon>Weeksellaceae</taxon>
        <taxon>Moheibacter</taxon>
    </lineage>
</organism>
<accession>A0A838ZTW4</accession>
<dbReference type="Proteomes" id="UP000552241">
    <property type="component" value="Unassembled WGS sequence"/>
</dbReference>
<name>A0A838ZTW4_9FLAO</name>
<gene>
    <name evidence="1" type="ORF">HU137_11350</name>
</gene>
<dbReference type="AlphaFoldDB" id="A0A838ZTW4"/>
<protein>
    <submittedName>
        <fullName evidence="1">Conjugal transfer protein TraO</fullName>
    </submittedName>
</protein>
<dbReference type="EMBL" id="JACDZE010000004">
    <property type="protein sequence ID" value="MBA5630369.1"/>
    <property type="molecule type" value="Genomic_DNA"/>
</dbReference>
<reference evidence="1 2" key="1">
    <citation type="submission" date="2020-07" db="EMBL/GenBank/DDBJ databases">
        <title>Moheibacter lacus sp. nov., a member of the family Flavobacteriaceae isolated from freshwater lake sediment.</title>
        <authorList>
            <person name="Liu Y."/>
        </authorList>
    </citation>
    <scope>NUCLEOTIDE SEQUENCE [LARGE SCALE GENOMIC DNA]</scope>
    <source>
        <strain evidence="1 2">BDHS18</strain>
    </source>
</reference>
<evidence type="ECO:0000313" key="2">
    <source>
        <dbReference type="Proteomes" id="UP000552241"/>
    </source>
</evidence>